<keyword evidence="6" id="KW-1185">Reference proteome</keyword>
<dbReference type="EMBL" id="CP033433">
    <property type="protein sequence ID" value="AYQ71179.1"/>
    <property type="molecule type" value="Genomic_DNA"/>
</dbReference>
<evidence type="ECO:0000313" key="6">
    <source>
        <dbReference type="Proteomes" id="UP000269097"/>
    </source>
</evidence>
<evidence type="ECO:0000259" key="4">
    <source>
        <dbReference type="SMART" id="SM00849"/>
    </source>
</evidence>
<dbReference type="GO" id="GO:0016787">
    <property type="term" value="F:hydrolase activity"/>
    <property type="evidence" value="ECO:0007669"/>
    <property type="project" value="UniProtKB-KW"/>
</dbReference>
<dbReference type="CDD" id="cd07721">
    <property type="entry name" value="yflN-like_MBL-fold"/>
    <property type="match status" value="1"/>
</dbReference>
<dbReference type="InterPro" id="IPR036866">
    <property type="entry name" value="RibonucZ/Hydroxyglut_hydro"/>
</dbReference>
<feature type="domain" description="Metallo-beta-lactamase" evidence="4">
    <location>
        <begin position="20"/>
        <end position="212"/>
    </location>
</feature>
<keyword evidence="5" id="KW-0378">Hydrolase</keyword>
<dbReference type="InterPro" id="IPR001279">
    <property type="entry name" value="Metallo-B-lactamas"/>
</dbReference>
<comment type="catalytic activity">
    <reaction evidence="1">
        <text>3',5'-cyclic CMP + H2O = CMP + H(+)</text>
        <dbReference type="Rhea" id="RHEA:72675"/>
        <dbReference type="ChEBI" id="CHEBI:15377"/>
        <dbReference type="ChEBI" id="CHEBI:15378"/>
        <dbReference type="ChEBI" id="CHEBI:58003"/>
        <dbReference type="ChEBI" id="CHEBI:60377"/>
    </reaction>
    <physiologicalReaction direction="left-to-right" evidence="1">
        <dbReference type="Rhea" id="RHEA:72676"/>
    </physiologicalReaction>
</comment>
<comment type="catalytic activity">
    <reaction evidence="3">
        <text>3',5'-cyclic UMP + H2O = UMP + H(+)</text>
        <dbReference type="Rhea" id="RHEA:70575"/>
        <dbReference type="ChEBI" id="CHEBI:15377"/>
        <dbReference type="ChEBI" id="CHEBI:15378"/>
        <dbReference type="ChEBI" id="CHEBI:57865"/>
        <dbReference type="ChEBI" id="CHEBI:184387"/>
    </reaction>
    <physiologicalReaction direction="left-to-right" evidence="3">
        <dbReference type="Rhea" id="RHEA:70576"/>
    </physiologicalReaction>
</comment>
<dbReference type="SMART" id="SM00849">
    <property type="entry name" value="Lactamase_B"/>
    <property type="match status" value="1"/>
</dbReference>
<dbReference type="Proteomes" id="UP000269097">
    <property type="component" value="Chromosome"/>
</dbReference>
<dbReference type="Gene3D" id="3.60.15.10">
    <property type="entry name" value="Ribonuclease Z/Hydroxyacylglutathione hydrolase-like"/>
    <property type="match status" value="1"/>
</dbReference>
<dbReference type="KEGG" id="coh:EAV92_00270"/>
<dbReference type="PANTHER" id="PTHR42951">
    <property type="entry name" value="METALLO-BETA-LACTAMASE DOMAIN-CONTAINING"/>
    <property type="match status" value="1"/>
</dbReference>
<protein>
    <submittedName>
        <fullName evidence="5">MBL fold metallo-hydrolase</fullName>
    </submittedName>
</protein>
<organism evidence="5 6">
    <name type="scientific">Cohnella candidum</name>
    <dbReference type="NCBI Taxonomy" id="2674991"/>
    <lineage>
        <taxon>Bacteria</taxon>
        <taxon>Bacillati</taxon>
        <taxon>Bacillota</taxon>
        <taxon>Bacilli</taxon>
        <taxon>Bacillales</taxon>
        <taxon>Paenibacillaceae</taxon>
        <taxon>Cohnella</taxon>
    </lineage>
</organism>
<gene>
    <name evidence="5" type="ORF">EAV92_00270</name>
</gene>
<evidence type="ECO:0000256" key="1">
    <source>
        <dbReference type="ARBA" id="ARBA00034221"/>
    </source>
</evidence>
<evidence type="ECO:0000256" key="2">
    <source>
        <dbReference type="ARBA" id="ARBA00034301"/>
    </source>
</evidence>
<sequence>MKMTRMGTVYQLAFLPRVFPVNCYFVEEDDGLTLIDAALPNSAVAILEAARKIGKPIVRILLTHGHGDHVGALDALKGALPNVPVQISRRDARLLAGDRGLEPGEPEMPIRGGVPKNIRTRPDVLLEDGDRVGSLLAVAAPGHTPGSMAFYDTRNGALIAGDALQTRGGVAVSGQFKPWFPFPAFATWNKQASLESVRRLRALNPSLLAVGHGTMIEKPAAALDQAIEEAARSLAKS</sequence>
<dbReference type="Pfam" id="PF00753">
    <property type="entry name" value="Lactamase_B"/>
    <property type="match status" value="1"/>
</dbReference>
<evidence type="ECO:0000313" key="5">
    <source>
        <dbReference type="EMBL" id="AYQ71179.1"/>
    </source>
</evidence>
<reference evidence="5 6" key="1">
    <citation type="submission" date="2018-10" db="EMBL/GenBank/DDBJ databases">
        <title>Genome Sequence of Cohnella sp.</title>
        <authorList>
            <person name="Srinivasan S."/>
            <person name="Kim M.K."/>
        </authorList>
    </citation>
    <scope>NUCLEOTIDE SEQUENCE [LARGE SCALE GENOMIC DNA]</scope>
    <source>
        <strain evidence="5 6">18JY8-7</strain>
    </source>
</reference>
<dbReference type="SUPFAM" id="SSF56281">
    <property type="entry name" value="Metallo-hydrolase/oxidoreductase"/>
    <property type="match status" value="1"/>
</dbReference>
<dbReference type="RefSeq" id="WP_123039243.1">
    <property type="nucleotide sequence ID" value="NZ_CP033433.1"/>
</dbReference>
<dbReference type="AlphaFoldDB" id="A0A3G3JUJ2"/>
<accession>A0A3G3JUJ2</accession>
<name>A0A3G3JUJ2_9BACL</name>
<proteinExistence type="predicted"/>
<dbReference type="InterPro" id="IPR050855">
    <property type="entry name" value="NDM-1-like"/>
</dbReference>
<comment type="function">
    <text evidence="2">Counteracts the endogenous Pycsar antiviral defense system. Phosphodiesterase that enables metal-dependent hydrolysis of host cyclic nucleotide Pycsar defense signals such as cCMP and cUMP.</text>
</comment>
<evidence type="ECO:0000256" key="3">
    <source>
        <dbReference type="ARBA" id="ARBA00048505"/>
    </source>
</evidence>
<dbReference type="PANTHER" id="PTHR42951:SF9">
    <property type="entry name" value="METAL-DEPENDENT HYDROLASE"/>
    <property type="match status" value="1"/>
</dbReference>